<gene>
    <name evidence="1" type="ORF">RCC_06698</name>
</gene>
<reference evidence="1 2" key="1">
    <citation type="submission" date="2016-03" db="EMBL/GenBank/DDBJ databases">
        <authorList>
            <person name="Ploux O."/>
        </authorList>
    </citation>
    <scope>NUCLEOTIDE SEQUENCE [LARGE SCALE GENOMIC DNA]</scope>
    <source>
        <strain evidence="1 2">URUG2</strain>
    </source>
</reference>
<sequence>MAGGSTFTWSHALRLDSTKSPFDSPLPQTHKAFADIVPISWKRYNIGGILTTIYGLEELPRHADEIACLWLLHGRGDTQDSMAYTAAAMLKVWNSKRKASEKGLVCVCFDQRNHGSRQIENRNNVSWKQGNPTHGPDMFNTYVGTAQDLSLLITQLPNYLPFKLHQHICGGVSLGGHATWVALMTEPRITAGMIVIGCPDYIRLMTDRAIRSKVRSTMTSEPPGRDFLGSEDFPQSLIAAVEQYDPAGILLGELDVYSVGDYLEVPSASEVKRLEPIIDSTLAGKKIICLSGGKDKLVPYAQGEVFLSWLKKSIDGKNGWCRNKGIELEDIQDSGAGHEFSAKMRREAERWLCDVLSGKDASVSRDSKL</sequence>
<dbReference type="STRING" id="112498.A0A2D3V5X1"/>
<dbReference type="RefSeq" id="XP_023627729.1">
    <property type="nucleotide sequence ID" value="XM_023771961.1"/>
</dbReference>
<evidence type="ECO:0000313" key="1">
    <source>
        <dbReference type="EMBL" id="CZT20840.1"/>
    </source>
</evidence>
<dbReference type="AlphaFoldDB" id="A0A2D3V5X1"/>
<dbReference type="GeneID" id="35601831"/>
<evidence type="ECO:0008006" key="3">
    <source>
        <dbReference type="Google" id="ProtNLM"/>
    </source>
</evidence>
<dbReference type="PANTHER" id="PTHR47381">
    <property type="entry name" value="ALPHA/BETA-HYDROLASES SUPERFAMILY PROTEIN"/>
    <property type="match status" value="1"/>
</dbReference>
<dbReference type="EMBL" id="FJUY01000010">
    <property type="protein sequence ID" value="CZT20840.1"/>
    <property type="molecule type" value="Genomic_DNA"/>
</dbReference>
<dbReference type="PANTHER" id="PTHR47381:SF3">
    <property type="entry name" value="ALPHA_BETA-HYDROLASES SUPERFAMILY PROTEIN"/>
    <property type="match status" value="1"/>
</dbReference>
<evidence type="ECO:0000313" key="2">
    <source>
        <dbReference type="Proteomes" id="UP000225277"/>
    </source>
</evidence>
<dbReference type="InterPro" id="IPR029058">
    <property type="entry name" value="AB_hydrolase_fold"/>
</dbReference>
<proteinExistence type="predicted"/>
<protein>
    <recommendedName>
        <fullName evidence="3">AB hydrolase-1 domain-containing protein</fullName>
    </recommendedName>
</protein>
<organism evidence="1 2">
    <name type="scientific">Ramularia collo-cygni</name>
    <dbReference type="NCBI Taxonomy" id="112498"/>
    <lineage>
        <taxon>Eukaryota</taxon>
        <taxon>Fungi</taxon>
        <taxon>Dikarya</taxon>
        <taxon>Ascomycota</taxon>
        <taxon>Pezizomycotina</taxon>
        <taxon>Dothideomycetes</taxon>
        <taxon>Dothideomycetidae</taxon>
        <taxon>Mycosphaerellales</taxon>
        <taxon>Mycosphaerellaceae</taxon>
        <taxon>Ramularia</taxon>
    </lineage>
</organism>
<keyword evidence="2" id="KW-1185">Reference proteome</keyword>
<accession>A0A2D3V5X1</accession>
<dbReference type="SUPFAM" id="SSF53474">
    <property type="entry name" value="alpha/beta-Hydrolases"/>
    <property type="match status" value="1"/>
</dbReference>
<name>A0A2D3V5X1_9PEZI</name>
<dbReference type="Proteomes" id="UP000225277">
    <property type="component" value="Unassembled WGS sequence"/>
</dbReference>
<dbReference type="Gene3D" id="3.40.50.1820">
    <property type="entry name" value="alpha/beta hydrolase"/>
    <property type="match status" value="1"/>
</dbReference>
<dbReference type="OrthoDB" id="2152248at2759"/>